<keyword evidence="2 4" id="KW-0863">Zinc-finger</keyword>
<dbReference type="Proteomes" id="UP001168821">
    <property type="component" value="Unassembled WGS sequence"/>
</dbReference>
<dbReference type="PROSITE" id="PS01359">
    <property type="entry name" value="ZF_PHD_1"/>
    <property type="match status" value="1"/>
</dbReference>
<evidence type="ECO:0000256" key="5">
    <source>
        <dbReference type="SAM" id="Coils"/>
    </source>
</evidence>
<dbReference type="GO" id="GO:0008270">
    <property type="term" value="F:zinc ion binding"/>
    <property type="evidence" value="ECO:0007669"/>
    <property type="project" value="UniProtKB-KW"/>
</dbReference>
<sequence length="409" mass="45740">MAIKCTKCNCTITRAENHLSCKACKLHFHCDCVTIDEDSYNRLKELGKLNNWFCAFCSISLVSADNPNVVNPETNTSDPKLTPETMKMIDTIVAKHIKPLIDAISELKMTIQDLSTENLNLRNEIGKLNNILPCEQTNFADIDAQNAKTSYRNVVTKNSQKTIIVKPKDDKQSTNKTKFDVMKSVDPLKDVNIGKVKNLKDGGLLLKCDNSCNFKQIAQDKLSASYEIREVKSVGPRIRIAGIPDYIESKDVSSYMKKQNESIFDESSTCNLLKFSPIKKNNTVFQAVFEVDLITYKKALSLGHCLIGLNGCSIYDAIDITRCYNCNTFGHSQKYCKNTVSCPCCGGNHGLKDCNSDTDSFTCVNCHNLNIKNKNSEINVNHAAWDYSKCGAHQQVLQKIKQDLFGLPI</sequence>
<dbReference type="InterPro" id="IPR001878">
    <property type="entry name" value="Znf_CCHC"/>
</dbReference>
<protein>
    <recommendedName>
        <fullName evidence="6">CCHC-type domain-containing protein</fullName>
    </recommendedName>
</protein>
<evidence type="ECO:0000259" key="6">
    <source>
        <dbReference type="PROSITE" id="PS50158"/>
    </source>
</evidence>
<evidence type="ECO:0000256" key="3">
    <source>
        <dbReference type="ARBA" id="ARBA00022833"/>
    </source>
</evidence>
<keyword evidence="3" id="KW-0862">Zinc</keyword>
<proteinExistence type="predicted"/>
<dbReference type="InterPro" id="IPR011011">
    <property type="entry name" value="Znf_FYVE_PHD"/>
</dbReference>
<name>A0AA38HV39_9CUCU</name>
<organism evidence="7 8">
    <name type="scientific">Zophobas morio</name>
    <dbReference type="NCBI Taxonomy" id="2755281"/>
    <lineage>
        <taxon>Eukaryota</taxon>
        <taxon>Metazoa</taxon>
        <taxon>Ecdysozoa</taxon>
        <taxon>Arthropoda</taxon>
        <taxon>Hexapoda</taxon>
        <taxon>Insecta</taxon>
        <taxon>Pterygota</taxon>
        <taxon>Neoptera</taxon>
        <taxon>Endopterygota</taxon>
        <taxon>Coleoptera</taxon>
        <taxon>Polyphaga</taxon>
        <taxon>Cucujiformia</taxon>
        <taxon>Tenebrionidae</taxon>
        <taxon>Zophobas</taxon>
    </lineage>
</organism>
<evidence type="ECO:0000313" key="8">
    <source>
        <dbReference type="Proteomes" id="UP001168821"/>
    </source>
</evidence>
<dbReference type="AlphaFoldDB" id="A0AA38HV39"/>
<keyword evidence="8" id="KW-1185">Reference proteome</keyword>
<dbReference type="PROSITE" id="PS50158">
    <property type="entry name" value="ZF_CCHC"/>
    <property type="match status" value="1"/>
</dbReference>
<dbReference type="Gene3D" id="3.30.40.10">
    <property type="entry name" value="Zinc/RING finger domain, C3HC4 (zinc finger)"/>
    <property type="match status" value="1"/>
</dbReference>
<keyword evidence="1" id="KW-0479">Metal-binding</keyword>
<dbReference type="GO" id="GO:0003676">
    <property type="term" value="F:nucleic acid binding"/>
    <property type="evidence" value="ECO:0007669"/>
    <property type="project" value="InterPro"/>
</dbReference>
<keyword evidence="5" id="KW-0175">Coiled coil</keyword>
<gene>
    <name evidence="7" type="ORF">Zmor_027023</name>
</gene>
<accession>A0AA38HV39</accession>
<dbReference type="EMBL" id="JALNTZ010000008">
    <property type="protein sequence ID" value="KAJ3644358.1"/>
    <property type="molecule type" value="Genomic_DNA"/>
</dbReference>
<comment type="caution">
    <text evidence="7">The sequence shown here is derived from an EMBL/GenBank/DDBJ whole genome shotgun (WGS) entry which is preliminary data.</text>
</comment>
<dbReference type="InterPro" id="IPR019786">
    <property type="entry name" value="Zinc_finger_PHD-type_CS"/>
</dbReference>
<feature type="domain" description="CCHC-type" evidence="6">
    <location>
        <begin position="322"/>
        <end position="338"/>
    </location>
</feature>
<dbReference type="SUPFAM" id="SSF57903">
    <property type="entry name" value="FYVE/PHD zinc finger"/>
    <property type="match status" value="1"/>
</dbReference>
<reference evidence="7" key="1">
    <citation type="journal article" date="2023" name="G3 (Bethesda)">
        <title>Whole genome assemblies of Zophobas morio and Tenebrio molitor.</title>
        <authorList>
            <person name="Kaur S."/>
            <person name="Stinson S.A."/>
            <person name="diCenzo G.C."/>
        </authorList>
    </citation>
    <scope>NUCLEOTIDE SEQUENCE</scope>
    <source>
        <strain evidence="7">QUZm001</strain>
    </source>
</reference>
<evidence type="ECO:0000256" key="1">
    <source>
        <dbReference type="ARBA" id="ARBA00022723"/>
    </source>
</evidence>
<evidence type="ECO:0000313" key="7">
    <source>
        <dbReference type="EMBL" id="KAJ3644358.1"/>
    </source>
</evidence>
<evidence type="ECO:0000256" key="4">
    <source>
        <dbReference type="PROSITE-ProRule" id="PRU00047"/>
    </source>
</evidence>
<evidence type="ECO:0000256" key="2">
    <source>
        <dbReference type="ARBA" id="ARBA00022771"/>
    </source>
</evidence>
<dbReference type="InterPro" id="IPR013083">
    <property type="entry name" value="Znf_RING/FYVE/PHD"/>
</dbReference>
<feature type="coiled-coil region" evidence="5">
    <location>
        <begin position="104"/>
        <end position="131"/>
    </location>
</feature>